<accession>A0A0P1FJ66</accession>
<dbReference type="SUPFAM" id="SSF53098">
    <property type="entry name" value="Ribonuclease H-like"/>
    <property type="match status" value="1"/>
</dbReference>
<feature type="domain" description="ExoI C-terminal" evidence="2">
    <location>
        <begin position="201"/>
        <end position="325"/>
    </location>
</feature>
<evidence type="ECO:0000259" key="2">
    <source>
        <dbReference type="PROSITE" id="PS51785"/>
    </source>
</evidence>
<dbReference type="Pfam" id="PF26016">
    <property type="entry name" value="ExoI_C"/>
    <property type="match status" value="1"/>
</dbReference>
<dbReference type="PROSITE" id="PS51784">
    <property type="entry name" value="EXOI_SH3"/>
    <property type="match status" value="1"/>
</dbReference>
<dbReference type="InterPro" id="IPR034747">
    <property type="entry name" value="EXOI_SH3"/>
</dbReference>
<dbReference type="GO" id="GO:0006281">
    <property type="term" value="P:DNA repair"/>
    <property type="evidence" value="ECO:0007669"/>
    <property type="project" value="InterPro"/>
</dbReference>
<dbReference type="InterPro" id="IPR036397">
    <property type="entry name" value="RNaseH_sf"/>
</dbReference>
<name>A0A0P1FJ66_9RHOB</name>
<gene>
    <name evidence="3" type="primary">sbcB_2</name>
    <name evidence="3" type="ORF">THS5294_02844</name>
</gene>
<evidence type="ECO:0000313" key="3">
    <source>
        <dbReference type="EMBL" id="CUH61533.1"/>
    </source>
</evidence>
<dbReference type="PROSITE" id="PS51785">
    <property type="entry name" value="EXOI_C"/>
    <property type="match status" value="1"/>
</dbReference>
<reference evidence="3 4" key="1">
    <citation type="submission" date="2015-09" db="EMBL/GenBank/DDBJ databases">
        <authorList>
            <consortium name="Swine Surveillance"/>
        </authorList>
    </citation>
    <scope>NUCLEOTIDE SEQUENCE [LARGE SCALE GENOMIC DNA]</scope>
    <source>
        <strain evidence="3 4">CECT 5294</strain>
    </source>
</reference>
<dbReference type="GO" id="GO:0046872">
    <property type="term" value="F:metal ion binding"/>
    <property type="evidence" value="ECO:0007669"/>
    <property type="project" value="UniProtKB-KW"/>
</dbReference>
<dbReference type="InterPro" id="IPR012337">
    <property type="entry name" value="RNaseH-like_sf"/>
</dbReference>
<dbReference type="InterPro" id="IPR058561">
    <property type="entry name" value="Exonuc_1_C"/>
</dbReference>
<organism evidence="3 4">
    <name type="scientific">Thalassobacter stenotrophicus</name>
    <dbReference type="NCBI Taxonomy" id="266809"/>
    <lineage>
        <taxon>Bacteria</taxon>
        <taxon>Pseudomonadati</taxon>
        <taxon>Pseudomonadota</taxon>
        <taxon>Alphaproteobacteria</taxon>
        <taxon>Rhodobacterales</taxon>
        <taxon>Roseobacteraceae</taxon>
        <taxon>Thalassobacter</taxon>
    </lineage>
</organism>
<dbReference type="GO" id="GO:0003676">
    <property type="term" value="F:nucleic acid binding"/>
    <property type="evidence" value="ECO:0007669"/>
    <property type="project" value="InterPro"/>
</dbReference>
<evidence type="ECO:0000313" key="4">
    <source>
        <dbReference type="Proteomes" id="UP000051298"/>
    </source>
</evidence>
<dbReference type="Gene3D" id="1.20.1280.70">
    <property type="entry name" value="Exonuclease ExoI, domain 3"/>
    <property type="match status" value="1"/>
</dbReference>
<protein>
    <submittedName>
        <fullName evidence="3">Exodeoxyribonuclease I</fullName>
        <ecNumber evidence="3">3.1.11.1</ecNumber>
    </submittedName>
</protein>
<sequence>MKVIYAVRDREPNALEWPFDDLGRESFKLDRLAPANGFTNHDAHDALGDVEATIHIASLIRKRAPTVWDQCLLNRDKHQVDRLLKSGHPVCLIERFGAAPPRSYFGAYAGTNPQNRNSVAFLDLDLCDGSIIDANNQDLAKAVSASPKLIRTISINKVPNLFPVATPSAAHSSLAQLVSAHPEFHKRVGQALADRYANKEPAQHVEQLIYDGFYSTGDKQVLEDFIAADWRDRARIVAQLDDIRLKQLGMRLIFSNASEFATMSYRSAASAAIRDRWLTNEPSTPWTTKATVEKQLHEIANSEVLDQDRICALQDFYHARISEIDA</sequence>
<evidence type="ECO:0000259" key="1">
    <source>
        <dbReference type="PROSITE" id="PS51784"/>
    </source>
</evidence>
<dbReference type="Proteomes" id="UP000051298">
    <property type="component" value="Unassembled WGS sequence"/>
</dbReference>
<dbReference type="GO" id="GO:0008310">
    <property type="term" value="F:single-stranded DNA 3'-5' DNA exonuclease activity"/>
    <property type="evidence" value="ECO:0007669"/>
    <property type="project" value="UniProtKB-EC"/>
</dbReference>
<keyword evidence="3" id="KW-0378">Hydrolase</keyword>
<dbReference type="RefSeq" id="WP_139278651.1">
    <property type="nucleotide sequence ID" value="NZ_CYRX01000032.1"/>
</dbReference>
<dbReference type="AlphaFoldDB" id="A0A0P1FJ66"/>
<dbReference type="Gene3D" id="3.30.420.10">
    <property type="entry name" value="Ribonuclease H-like superfamily/Ribonuclease H"/>
    <property type="match status" value="1"/>
</dbReference>
<dbReference type="EMBL" id="CYRX01000032">
    <property type="protein sequence ID" value="CUH61533.1"/>
    <property type="molecule type" value="Genomic_DNA"/>
</dbReference>
<feature type="domain" description="ExoI SH3-like" evidence="1">
    <location>
        <begin position="65"/>
        <end position="217"/>
    </location>
</feature>
<dbReference type="EC" id="3.1.11.1" evidence="3"/>
<proteinExistence type="predicted"/>